<dbReference type="GO" id="GO:0016020">
    <property type="term" value="C:membrane"/>
    <property type="evidence" value="ECO:0007669"/>
    <property type="project" value="TreeGrafter"/>
</dbReference>
<dbReference type="Gene3D" id="3.60.21.70">
    <property type="entry name" value="PhoD-like phosphatase"/>
    <property type="match status" value="1"/>
</dbReference>
<dbReference type="InterPro" id="IPR043904">
    <property type="entry name" value="PhoD_2-like"/>
</dbReference>
<dbReference type="SUPFAM" id="SSF56300">
    <property type="entry name" value="Metallo-dependent phosphatases"/>
    <property type="match status" value="1"/>
</dbReference>
<dbReference type="EMBL" id="MU007064">
    <property type="protein sequence ID" value="KAF2426495.1"/>
    <property type="molecule type" value="Genomic_DNA"/>
</dbReference>
<feature type="domain" description="PhoD-like phosphatase" evidence="2">
    <location>
        <begin position="393"/>
        <end position="654"/>
    </location>
</feature>
<feature type="compositionally biased region" description="Low complexity" evidence="1">
    <location>
        <begin position="51"/>
        <end position="69"/>
    </location>
</feature>
<organism evidence="3 4">
    <name type="scientific">Tothia fuscella</name>
    <dbReference type="NCBI Taxonomy" id="1048955"/>
    <lineage>
        <taxon>Eukaryota</taxon>
        <taxon>Fungi</taxon>
        <taxon>Dikarya</taxon>
        <taxon>Ascomycota</taxon>
        <taxon>Pezizomycotina</taxon>
        <taxon>Dothideomycetes</taxon>
        <taxon>Pleosporomycetidae</taxon>
        <taxon>Venturiales</taxon>
        <taxon>Cylindrosympodiaceae</taxon>
        <taxon>Tothia</taxon>
    </lineage>
</organism>
<evidence type="ECO:0000256" key="1">
    <source>
        <dbReference type="SAM" id="MobiDB-lite"/>
    </source>
</evidence>
<gene>
    <name evidence="3" type="ORF">EJ08DRAFT_637967</name>
</gene>
<dbReference type="InterPro" id="IPR018946">
    <property type="entry name" value="PhoD-like_MPP"/>
</dbReference>
<dbReference type="InterPro" id="IPR038607">
    <property type="entry name" value="PhoD-like_sf"/>
</dbReference>
<feature type="region of interest" description="Disordered" evidence="1">
    <location>
        <begin position="151"/>
        <end position="181"/>
    </location>
</feature>
<dbReference type="InterPro" id="IPR029052">
    <property type="entry name" value="Metallo-depent_PP-like"/>
</dbReference>
<dbReference type="AlphaFoldDB" id="A0A9P4NLG7"/>
<protein>
    <recommendedName>
        <fullName evidence="2">PhoD-like phosphatase domain-containing protein</fullName>
    </recommendedName>
</protein>
<evidence type="ECO:0000313" key="4">
    <source>
        <dbReference type="Proteomes" id="UP000800235"/>
    </source>
</evidence>
<dbReference type="Pfam" id="PF19050">
    <property type="entry name" value="PhoD_2"/>
    <property type="match status" value="2"/>
</dbReference>
<sequence>MREPRLPSIQDDIRPRDETLRRDGPPRREYAGQYDQPPTRGLPISERDPPDAALLPPLQQTQQRPQQPQHNRFASVFHRKQPKPNDVPESPPVQAATSPSETVPEQRKHHLGGVFHHDDDGIRRYQPPQYRDYSKDIRVARLTLVEEVPASTDDTPWWEKGSKAPRRSSASATATDNAQYDGGYDTGGQTFFQPPLYLKCGPLLRFTGIRRDPRRHDRAPSGQSDRELWTGSIMIVTIDAKSASERPPRLRIFKQSVDLLPPPPAEVDVTSKHSLPPEYIDPIAGHVKMSRVGKTLFVRPVESLAVNRDLSRKEDDSGLFEEIKSATYGNAKGRSDNKTKARAERAGKYQEVSAYVLHQERGVTFWKFNIEIELGAKQARIAYRINQGPAIGFWVPGKGEMMNIMFHSCNGFSLSVDPNVFSGPDPLWRDVLNTHQTRPFHVMIGGGDQIYNDAATVQCKYFGEWAQIRNPATKHHYPFSVEMQYEMEEFYLNRYAMWFSQGMFGMANSQIPMVNIWDDHDIMDGFGSYPDRTMECPVMGGVGQVAFKYYMLYQHQSLPIEDERIEPSWLLGARPGPFIQEKSRSLFMFLGRNVALLGLDCRTERKRDEILSQDTWDSVFVRCRRELKKGETKHLIVLVGVPIAYPRLNFLENTLTSRLMDPIKALGRTGALGGFVNKFDGGVEILDDLDDHWTAKHHKDERNWFIQELQELAAEYSVRITILGGDVHLGAVGQFYSNKRLGIPKDQDHRYMPNVISSAIVNTPPSDMVADVLNKRNKVHHLDDETDEDMIPMFPEDVNSKARNNKHLLPRRNWCSIREYAPTDTPPHSPLTPETPEVPVSQRPPPVTRTMSLGGGTFAPKNLMRRLSKSGPRNSFSSQAPPTQSQEHQPQQPLDYFNHRDQEQQPSSASHTSDGAALSRPNPFLRRATFNPHANQPTHMVDLSRGLDIRLNVENAQGDPAGTTTEYRLLVPALDYRGAADEGLPEKPQGKMKKLMRMMTERGQASPTVSPATSPGSSEGMRTMTTDYGNGAGRRDSMSPPDGRVPPAIGNRGTAASAAGGQSTHPRGMPPVAYNINHSPPQARRSSFDGAGYDARSGSISGPGYRRDGYGAQPSNRSSLPPGIARGGGGALPPPGVVQRTAFPPTPGAVGQPQPQPQPRVRNVGFDAAANRRVSEDMSYRRRGGGSSDWDTLWRKNSS</sequence>
<dbReference type="PANTHER" id="PTHR46689:SF1">
    <property type="entry name" value="PHOD-LIKE PHOSPHATASE DOMAIN-CONTAINING PROTEIN"/>
    <property type="match status" value="1"/>
</dbReference>
<feature type="compositionally biased region" description="Polar residues" evidence="1">
    <location>
        <begin position="904"/>
        <end position="913"/>
    </location>
</feature>
<dbReference type="PANTHER" id="PTHR46689">
    <property type="entry name" value="MEMBRANE PROTEIN, PUTATIVE-RELATED"/>
    <property type="match status" value="1"/>
</dbReference>
<evidence type="ECO:0000259" key="2">
    <source>
        <dbReference type="Pfam" id="PF19050"/>
    </source>
</evidence>
<feature type="region of interest" description="Disordered" evidence="1">
    <location>
        <begin position="1"/>
        <end position="106"/>
    </location>
</feature>
<feature type="compositionally biased region" description="Low complexity" evidence="1">
    <location>
        <begin position="1053"/>
        <end position="1064"/>
    </location>
</feature>
<feature type="region of interest" description="Disordered" evidence="1">
    <location>
        <begin position="819"/>
        <end position="939"/>
    </location>
</feature>
<reference evidence="3" key="1">
    <citation type="journal article" date="2020" name="Stud. Mycol.">
        <title>101 Dothideomycetes genomes: a test case for predicting lifestyles and emergence of pathogens.</title>
        <authorList>
            <person name="Haridas S."/>
            <person name="Albert R."/>
            <person name="Binder M."/>
            <person name="Bloem J."/>
            <person name="Labutti K."/>
            <person name="Salamov A."/>
            <person name="Andreopoulos B."/>
            <person name="Baker S."/>
            <person name="Barry K."/>
            <person name="Bills G."/>
            <person name="Bluhm B."/>
            <person name="Cannon C."/>
            <person name="Castanera R."/>
            <person name="Culley D."/>
            <person name="Daum C."/>
            <person name="Ezra D."/>
            <person name="Gonzalez J."/>
            <person name="Henrissat B."/>
            <person name="Kuo A."/>
            <person name="Liang C."/>
            <person name="Lipzen A."/>
            <person name="Lutzoni F."/>
            <person name="Magnuson J."/>
            <person name="Mondo S."/>
            <person name="Nolan M."/>
            <person name="Ohm R."/>
            <person name="Pangilinan J."/>
            <person name="Park H.-J."/>
            <person name="Ramirez L."/>
            <person name="Alfaro M."/>
            <person name="Sun H."/>
            <person name="Tritt A."/>
            <person name="Yoshinaga Y."/>
            <person name="Zwiers L.-H."/>
            <person name="Turgeon B."/>
            <person name="Goodwin S."/>
            <person name="Spatafora J."/>
            <person name="Crous P."/>
            <person name="Grigoriev I."/>
        </authorList>
    </citation>
    <scope>NUCLEOTIDE SEQUENCE</scope>
    <source>
        <strain evidence="3">CBS 130266</strain>
    </source>
</reference>
<dbReference type="Proteomes" id="UP000800235">
    <property type="component" value="Unassembled WGS sequence"/>
</dbReference>
<feature type="compositionally biased region" description="Polar residues" evidence="1">
    <location>
        <begin position="1003"/>
        <end position="1017"/>
    </location>
</feature>
<feature type="domain" description="PhoD-like phosphatase" evidence="2">
    <location>
        <begin position="664"/>
        <end position="823"/>
    </location>
</feature>
<proteinExistence type="predicted"/>
<dbReference type="OrthoDB" id="9999821at2759"/>
<feature type="compositionally biased region" description="Basic and acidic residues" evidence="1">
    <location>
        <begin position="1"/>
        <end position="30"/>
    </location>
</feature>
<name>A0A9P4NLG7_9PEZI</name>
<feature type="compositionally biased region" description="Polar residues" evidence="1">
    <location>
        <begin position="871"/>
        <end position="892"/>
    </location>
</feature>
<comment type="caution">
    <text evidence="3">The sequence shown here is derived from an EMBL/GenBank/DDBJ whole genome shotgun (WGS) entry which is preliminary data.</text>
</comment>
<evidence type="ECO:0000313" key="3">
    <source>
        <dbReference type="EMBL" id="KAF2426495.1"/>
    </source>
</evidence>
<keyword evidence="4" id="KW-1185">Reference proteome</keyword>
<dbReference type="CDD" id="cd07389">
    <property type="entry name" value="MPP_PhoD"/>
    <property type="match status" value="1"/>
</dbReference>
<accession>A0A9P4NLG7</accession>
<feature type="region of interest" description="Disordered" evidence="1">
    <location>
        <begin position="1001"/>
        <end position="1199"/>
    </location>
</feature>